<evidence type="ECO:0000256" key="1">
    <source>
        <dbReference type="ARBA" id="ARBA00022723"/>
    </source>
</evidence>
<evidence type="ECO:0000313" key="4">
    <source>
        <dbReference type="Proteomes" id="UP001237642"/>
    </source>
</evidence>
<keyword evidence="4" id="KW-1185">Reference proteome</keyword>
<gene>
    <name evidence="3" type="ORF">POM88_028120</name>
</gene>
<accession>A0AAD8MQ65</accession>
<dbReference type="Gene3D" id="3.90.180.10">
    <property type="entry name" value="Medium-chain alcohol dehydrogenases, catalytic domain"/>
    <property type="match status" value="1"/>
</dbReference>
<dbReference type="GO" id="GO:0005829">
    <property type="term" value="C:cytosol"/>
    <property type="evidence" value="ECO:0007669"/>
    <property type="project" value="TreeGrafter"/>
</dbReference>
<dbReference type="GO" id="GO:0046294">
    <property type="term" value="P:formaldehyde catabolic process"/>
    <property type="evidence" value="ECO:0007669"/>
    <property type="project" value="TreeGrafter"/>
</dbReference>
<dbReference type="SUPFAM" id="SSF50129">
    <property type="entry name" value="GroES-like"/>
    <property type="match status" value="1"/>
</dbReference>
<organism evidence="3 4">
    <name type="scientific">Heracleum sosnowskyi</name>
    <dbReference type="NCBI Taxonomy" id="360622"/>
    <lineage>
        <taxon>Eukaryota</taxon>
        <taxon>Viridiplantae</taxon>
        <taxon>Streptophyta</taxon>
        <taxon>Embryophyta</taxon>
        <taxon>Tracheophyta</taxon>
        <taxon>Spermatophyta</taxon>
        <taxon>Magnoliopsida</taxon>
        <taxon>eudicotyledons</taxon>
        <taxon>Gunneridae</taxon>
        <taxon>Pentapetalae</taxon>
        <taxon>asterids</taxon>
        <taxon>campanulids</taxon>
        <taxon>Apiales</taxon>
        <taxon>Apiaceae</taxon>
        <taxon>Apioideae</taxon>
        <taxon>apioid superclade</taxon>
        <taxon>Tordylieae</taxon>
        <taxon>Tordyliinae</taxon>
        <taxon>Heracleum</taxon>
    </lineage>
</organism>
<dbReference type="Proteomes" id="UP001237642">
    <property type="component" value="Unassembled WGS sequence"/>
</dbReference>
<protein>
    <submittedName>
        <fullName evidence="3">Uncharacterized protein</fullName>
    </submittedName>
</protein>
<keyword evidence="2" id="KW-0862">Zinc</keyword>
<dbReference type="GO" id="GO:0051903">
    <property type="term" value="F:S-(hydroxymethyl)glutathione dehydrogenase [NAD(P)+] activity"/>
    <property type="evidence" value="ECO:0007669"/>
    <property type="project" value="TreeGrafter"/>
</dbReference>
<dbReference type="PANTHER" id="PTHR43880">
    <property type="entry name" value="ALCOHOL DEHYDROGENASE"/>
    <property type="match status" value="1"/>
</dbReference>
<comment type="caution">
    <text evidence="3">The sequence shown here is derived from an EMBL/GenBank/DDBJ whole genome shotgun (WGS) entry which is preliminary data.</text>
</comment>
<dbReference type="PANTHER" id="PTHR43880:SF5">
    <property type="entry name" value="ALCOHOL DEHYDROGENASE-LIKE 6"/>
    <property type="match status" value="1"/>
</dbReference>
<reference evidence="3" key="2">
    <citation type="submission" date="2023-05" db="EMBL/GenBank/DDBJ databases">
        <authorList>
            <person name="Schelkunov M.I."/>
        </authorList>
    </citation>
    <scope>NUCLEOTIDE SEQUENCE</scope>
    <source>
        <strain evidence="3">Hsosn_3</strain>
        <tissue evidence="3">Leaf</tissue>
    </source>
</reference>
<dbReference type="GO" id="GO:0008270">
    <property type="term" value="F:zinc ion binding"/>
    <property type="evidence" value="ECO:0007669"/>
    <property type="project" value="TreeGrafter"/>
</dbReference>
<name>A0AAD8MQ65_9APIA</name>
<dbReference type="InterPro" id="IPR011032">
    <property type="entry name" value="GroES-like_sf"/>
</dbReference>
<keyword evidence="1" id="KW-0479">Metal-binding</keyword>
<dbReference type="EMBL" id="JAUIZM010000006">
    <property type="protein sequence ID" value="KAK1381376.1"/>
    <property type="molecule type" value="Genomic_DNA"/>
</dbReference>
<evidence type="ECO:0000313" key="3">
    <source>
        <dbReference type="EMBL" id="KAK1381376.1"/>
    </source>
</evidence>
<evidence type="ECO:0000256" key="2">
    <source>
        <dbReference type="ARBA" id="ARBA00022833"/>
    </source>
</evidence>
<reference evidence="3" key="1">
    <citation type="submission" date="2023-02" db="EMBL/GenBank/DDBJ databases">
        <title>Genome of toxic invasive species Heracleum sosnowskyi carries increased number of genes despite the absence of recent whole-genome duplications.</title>
        <authorList>
            <person name="Schelkunov M."/>
            <person name="Shtratnikova V."/>
            <person name="Makarenko M."/>
            <person name="Klepikova A."/>
            <person name="Omelchenko D."/>
            <person name="Novikova G."/>
            <person name="Obukhova E."/>
            <person name="Bogdanov V."/>
            <person name="Penin A."/>
            <person name="Logacheva M."/>
        </authorList>
    </citation>
    <scope>NUCLEOTIDE SEQUENCE</scope>
    <source>
        <strain evidence="3">Hsosn_3</strain>
        <tissue evidence="3">Leaf</tissue>
    </source>
</reference>
<dbReference type="AlphaFoldDB" id="A0AAD8MQ65"/>
<sequence length="162" mass="18253">MFLSYLAYFVILIDILLKICKRHISLPRQLVLNFLVLYDPCLITLQRHVVCVCVTACALRTLAVYSYHKAFQLIEVGFAAPVGKSKKLFAAVAWRAGEAMVIEEVEVSPPQPMEIRIKVVATALCRSDFNAWLSQATPHLFPRIFGHDCMKHPGLLKVLGKE</sequence>
<proteinExistence type="predicted"/>